<comment type="similarity">
    <text evidence="2">Belongs to the UPF0702 family.</text>
</comment>
<evidence type="ECO:0000256" key="4">
    <source>
        <dbReference type="ARBA" id="ARBA00022692"/>
    </source>
</evidence>
<keyword evidence="5" id="KW-1133">Transmembrane helix</keyword>
<evidence type="ECO:0000256" key="3">
    <source>
        <dbReference type="ARBA" id="ARBA00022475"/>
    </source>
</evidence>
<accession>A0ABQ2EX75</accession>
<dbReference type="Gene3D" id="3.30.240.20">
    <property type="entry name" value="bsu07140 like domains"/>
    <property type="match status" value="1"/>
</dbReference>
<proteinExistence type="inferred from homology"/>
<protein>
    <recommendedName>
        <fullName evidence="7">YetF C-terminal domain-containing protein</fullName>
    </recommendedName>
</protein>
<dbReference type="PANTHER" id="PTHR34582">
    <property type="entry name" value="UPF0702 TRANSMEMBRANE PROTEIN YCAP"/>
    <property type="match status" value="1"/>
</dbReference>
<dbReference type="InterPro" id="IPR007353">
    <property type="entry name" value="DUF421"/>
</dbReference>
<comment type="caution">
    <text evidence="8">The sequence shown here is derived from an EMBL/GenBank/DDBJ whole genome shotgun (WGS) entry which is preliminary data.</text>
</comment>
<evidence type="ECO:0000259" key="7">
    <source>
        <dbReference type="Pfam" id="PF04239"/>
    </source>
</evidence>
<gene>
    <name evidence="8" type="ORF">GCM10011583_66470</name>
</gene>
<evidence type="ECO:0000256" key="5">
    <source>
        <dbReference type="ARBA" id="ARBA00022989"/>
    </source>
</evidence>
<dbReference type="EMBL" id="BMMV01000031">
    <property type="protein sequence ID" value="GGK25149.1"/>
    <property type="molecule type" value="Genomic_DNA"/>
</dbReference>
<reference evidence="9" key="1">
    <citation type="journal article" date="2019" name="Int. J. Syst. Evol. Microbiol.">
        <title>The Global Catalogue of Microorganisms (GCM) 10K type strain sequencing project: providing services to taxonomists for standard genome sequencing and annotation.</title>
        <authorList>
            <consortium name="The Broad Institute Genomics Platform"/>
            <consortium name="The Broad Institute Genome Sequencing Center for Infectious Disease"/>
            <person name="Wu L."/>
            <person name="Ma J."/>
        </authorList>
    </citation>
    <scope>NUCLEOTIDE SEQUENCE [LARGE SCALE GENOMIC DNA]</scope>
    <source>
        <strain evidence="9">CGMCC 4.7275</strain>
    </source>
</reference>
<evidence type="ECO:0000256" key="6">
    <source>
        <dbReference type="ARBA" id="ARBA00023136"/>
    </source>
</evidence>
<sequence length="239" mass="26418">MVTAPWHWRAAHWAEPSDAMLCGGVRLSGGVAAPPQSSDDHMEASEMWDDIFELHIPVAEKVIRTLMVYVLILALFRLTGKRGLASLNAFDFVVIFLLSNVVQNSIIGNDQSVTGGAIGAVTLVMANAAINRWLAVDERAAHVIEGTPTTVIEDGKPVQRAIRRLGLRSDELNDAVRKQTGSEISSVAHSRLEPDGRLVVVLRWEETNATRRDIDELERRLITIEDLLRARPERADEEG</sequence>
<keyword evidence="6" id="KW-0472">Membrane</keyword>
<keyword evidence="3" id="KW-1003">Cell membrane</keyword>
<keyword evidence="9" id="KW-1185">Reference proteome</keyword>
<name>A0ABQ2EX75_9ACTN</name>
<organism evidence="8 9">
    <name type="scientific">Streptomyces camponoticapitis</name>
    <dbReference type="NCBI Taxonomy" id="1616125"/>
    <lineage>
        <taxon>Bacteria</taxon>
        <taxon>Bacillati</taxon>
        <taxon>Actinomycetota</taxon>
        <taxon>Actinomycetes</taxon>
        <taxon>Kitasatosporales</taxon>
        <taxon>Streptomycetaceae</taxon>
        <taxon>Streptomyces</taxon>
    </lineage>
</organism>
<dbReference type="Proteomes" id="UP000660265">
    <property type="component" value="Unassembled WGS sequence"/>
</dbReference>
<evidence type="ECO:0000313" key="8">
    <source>
        <dbReference type="EMBL" id="GGK25149.1"/>
    </source>
</evidence>
<evidence type="ECO:0000256" key="1">
    <source>
        <dbReference type="ARBA" id="ARBA00004651"/>
    </source>
</evidence>
<dbReference type="Pfam" id="PF04239">
    <property type="entry name" value="DUF421"/>
    <property type="match status" value="1"/>
</dbReference>
<evidence type="ECO:0000256" key="2">
    <source>
        <dbReference type="ARBA" id="ARBA00006448"/>
    </source>
</evidence>
<comment type="subcellular location">
    <subcellularLocation>
        <location evidence="1">Cell membrane</location>
        <topology evidence="1">Multi-pass membrane protein</topology>
    </subcellularLocation>
</comment>
<keyword evidence="4" id="KW-0812">Transmembrane</keyword>
<feature type="domain" description="YetF C-terminal" evidence="7">
    <location>
        <begin position="140"/>
        <end position="205"/>
    </location>
</feature>
<dbReference type="PANTHER" id="PTHR34582:SF6">
    <property type="entry name" value="UPF0702 TRANSMEMBRANE PROTEIN YCAP"/>
    <property type="match status" value="1"/>
</dbReference>
<dbReference type="InterPro" id="IPR023090">
    <property type="entry name" value="UPF0702_alpha/beta_dom_sf"/>
</dbReference>
<evidence type="ECO:0000313" key="9">
    <source>
        <dbReference type="Proteomes" id="UP000660265"/>
    </source>
</evidence>